<keyword evidence="2" id="KW-1185">Reference proteome</keyword>
<evidence type="ECO:0000313" key="2">
    <source>
        <dbReference type="Proteomes" id="UP001500582"/>
    </source>
</evidence>
<proteinExistence type="predicted"/>
<dbReference type="EMBL" id="BAABFT010000008">
    <property type="protein sequence ID" value="GAA4328278.1"/>
    <property type="molecule type" value="Genomic_DNA"/>
</dbReference>
<dbReference type="RefSeq" id="WP_345212159.1">
    <property type="nucleotide sequence ID" value="NZ_BAABFT010000008.1"/>
</dbReference>
<accession>A0ABP8GPY3</accession>
<evidence type="ECO:0000313" key="1">
    <source>
        <dbReference type="EMBL" id="GAA4328278.1"/>
    </source>
</evidence>
<protein>
    <recommendedName>
        <fullName evidence="3">Glycosyl transferase family 2</fullName>
    </recommendedName>
</protein>
<dbReference type="Proteomes" id="UP001500582">
    <property type="component" value="Unassembled WGS sequence"/>
</dbReference>
<reference evidence="2" key="1">
    <citation type="journal article" date="2019" name="Int. J. Syst. Evol. Microbiol.">
        <title>The Global Catalogue of Microorganisms (GCM) 10K type strain sequencing project: providing services to taxonomists for standard genome sequencing and annotation.</title>
        <authorList>
            <consortium name="The Broad Institute Genomics Platform"/>
            <consortium name="The Broad Institute Genome Sequencing Center for Infectious Disease"/>
            <person name="Wu L."/>
            <person name="Ma J."/>
        </authorList>
    </citation>
    <scope>NUCLEOTIDE SEQUENCE [LARGE SCALE GENOMIC DNA]</scope>
    <source>
        <strain evidence="2">JCM 17705</strain>
    </source>
</reference>
<comment type="caution">
    <text evidence="1">The sequence shown here is derived from an EMBL/GenBank/DDBJ whole genome shotgun (WGS) entry which is preliminary data.</text>
</comment>
<name>A0ABP8GPY3_9SPHI</name>
<organism evidence="1 2">
    <name type="scientific">Mucilaginibacter gynuensis</name>
    <dbReference type="NCBI Taxonomy" id="1302236"/>
    <lineage>
        <taxon>Bacteria</taxon>
        <taxon>Pseudomonadati</taxon>
        <taxon>Bacteroidota</taxon>
        <taxon>Sphingobacteriia</taxon>
        <taxon>Sphingobacteriales</taxon>
        <taxon>Sphingobacteriaceae</taxon>
        <taxon>Mucilaginibacter</taxon>
    </lineage>
</organism>
<evidence type="ECO:0008006" key="3">
    <source>
        <dbReference type="Google" id="ProtNLM"/>
    </source>
</evidence>
<gene>
    <name evidence="1" type="ORF">GCM10023149_32220</name>
</gene>
<sequence>MIALVTSTLSPNGAYTHFTPQQRLEQTLVTISKLQGVGFQQIYLFDNSVDDSVYRIKTHFPEVHISHQQQYTFANKGLNEALLILNNLHQLPAGVPIFKISGRYYPVAGFDKNIWLSNAGKDIIGFGTDFNKAVANFSTRAYFIKDKALLEDILVLAIEDMLAYSKGVYGLRSFLNMLQSLFKPHLGSRYQLSLEQAFARIIRQKYNYHLVNRLYIEGYVAGARHLDLITE</sequence>